<keyword evidence="1" id="KW-0812">Transmembrane</keyword>
<keyword evidence="1" id="KW-0472">Membrane</keyword>
<keyword evidence="3" id="KW-1185">Reference proteome</keyword>
<gene>
    <name evidence="2" type="ORF">M9Y10_016510</name>
</gene>
<accession>A0ABR2HXC0</accession>
<comment type="caution">
    <text evidence="2">The sequence shown here is derived from an EMBL/GenBank/DDBJ whole genome shotgun (WGS) entry which is preliminary data.</text>
</comment>
<dbReference type="Proteomes" id="UP001470230">
    <property type="component" value="Unassembled WGS sequence"/>
</dbReference>
<protein>
    <submittedName>
        <fullName evidence="2">Uncharacterized protein</fullName>
    </submittedName>
</protein>
<evidence type="ECO:0000313" key="2">
    <source>
        <dbReference type="EMBL" id="KAK8853962.1"/>
    </source>
</evidence>
<keyword evidence="1" id="KW-1133">Transmembrane helix</keyword>
<organism evidence="2 3">
    <name type="scientific">Tritrichomonas musculus</name>
    <dbReference type="NCBI Taxonomy" id="1915356"/>
    <lineage>
        <taxon>Eukaryota</taxon>
        <taxon>Metamonada</taxon>
        <taxon>Parabasalia</taxon>
        <taxon>Tritrichomonadida</taxon>
        <taxon>Tritrichomonadidae</taxon>
        <taxon>Tritrichomonas</taxon>
    </lineage>
</organism>
<feature type="transmembrane region" description="Helical" evidence="1">
    <location>
        <begin position="12"/>
        <end position="31"/>
    </location>
</feature>
<evidence type="ECO:0000256" key="1">
    <source>
        <dbReference type="SAM" id="Phobius"/>
    </source>
</evidence>
<proteinExistence type="predicted"/>
<evidence type="ECO:0000313" key="3">
    <source>
        <dbReference type="Proteomes" id="UP001470230"/>
    </source>
</evidence>
<name>A0ABR2HXC0_9EUKA</name>
<reference evidence="2 3" key="1">
    <citation type="submission" date="2024-04" db="EMBL/GenBank/DDBJ databases">
        <title>Tritrichomonas musculus Genome.</title>
        <authorList>
            <person name="Alves-Ferreira E."/>
            <person name="Grigg M."/>
            <person name="Lorenzi H."/>
            <person name="Galac M."/>
        </authorList>
    </citation>
    <scope>NUCLEOTIDE SEQUENCE [LARGE SCALE GENOMIC DNA]</scope>
    <source>
        <strain evidence="2 3">EAF2021</strain>
    </source>
</reference>
<sequence>MPSRLNSIDMCNFFFFGAISIPEVAAIRLYFCRIPKFIGNVLRASFDNSFSRIDCFEVFCKEHQQVAE</sequence>
<dbReference type="EMBL" id="JAPFFF010000021">
    <property type="protein sequence ID" value="KAK8853962.1"/>
    <property type="molecule type" value="Genomic_DNA"/>
</dbReference>